<comment type="similarity">
    <text evidence="2">Belongs to the CRISPR-associated Csm2 family.</text>
</comment>
<evidence type="ECO:0000256" key="5">
    <source>
        <dbReference type="ARBA" id="ARBA00023118"/>
    </source>
</evidence>
<evidence type="ECO:0000256" key="7">
    <source>
        <dbReference type="SAM" id="MobiDB-lite"/>
    </source>
</evidence>
<evidence type="ECO:0000256" key="1">
    <source>
        <dbReference type="ARBA" id="ARBA00003640"/>
    </source>
</evidence>
<dbReference type="GO" id="GO:0003723">
    <property type="term" value="F:RNA binding"/>
    <property type="evidence" value="ECO:0007669"/>
    <property type="project" value="UniProtKB-KW"/>
</dbReference>
<keyword evidence="9" id="KW-1185">Reference proteome</keyword>
<evidence type="ECO:0000313" key="9">
    <source>
        <dbReference type="Proteomes" id="UP000826709"/>
    </source>
</evidence>
<sequence length="187" mass="21077">MGTAPSPLDNSADKGCVKMGYYNNNQGRNNSTERTGGRSSYGGPGRRDAPRGEKEYIKKIQGVTSLNEITVDEIAREDGIAERAAKDFGSLKPSQLRRLFGVVKKIENTLTDRAWPDVEAEFYMIRPLLAYAKGRDLIPQDFYTLVTVAMQKVPVGDDVQKKANYKTFVYLLESIVAYHKYYHKERA</sequence>
<dbReference type="KEGG" id="mfk:E2N92_01540"/>
<protein>
    <recommendedName>
        <fullName evidence="3">CRISPR system Cms protein Csm2</fullName>
    </recommendedName>
    <alternativeName>
        <fullName evidence="6">CRISPR type III A-associated protein Csm2</fullName>
    </alternativeName>
</protein>
<name>A0A8G1A0B3_9EURY</name>
<reference evidence="8" key="1">
    <citation type="journal article" date="2005" name="Int. J. Syst. Evol. Microbiol.">
        <title>Methanofollis formosanus sp. nov., isolated from a fish pond.</title>
        <authorList>
            <person name="Wu S.Y."/>
            <person name="Chen S.C."/>
            <person name="Lai M.C."/>
        </authorList>
    </citation>
    <scope>NUCLEOTIDE SEQUENCE</scope>
    <source>
        <strain evidence="8">ML15</strain>
    </source>
</reference>
<evidence type="ECO:0000256" key="6">
    <source>
        <dbReference type="ARBA" id="ARBA00031723"/>
    </source>
</evidence>
<evidence type="ECO:0000256" key="2">
    <source>
        <dbReference type="ARBA" id="ARBA00006896"/>
    </source>
</evidence>
<dbReference type="NCBIfam" id="TIGR01870">
    <property type="entry name" value="cas_TM1810_Csm2"/>
    <property type="match status" value="1"/>
</dbReference>
<organism evidence="8 9">
    <name type="scientific">Methanofollis formosanus</name>
    <dbReference type="NCBI Taxonomy" id="299308"/>
    <lineage>
        <taxon>Archaea</taxon>
        <taxon>Methanobacteriati</taxon>
        <taxon>Methanobacteriota</taxon>
        <taxon>Stenosarchaea group</taxon>
        <taxon>Methanomicrobia</taxon>
        <taxon>Methanomicrobiales</taxon>
        <taxon>Methanomicrobiaceae</taxon>
        <taxon>Methanofollis</taxon>
    </lineage>
</organism>
<feature type="compositionally biased region" description="Polar residues" evidence="7">
    <location>
        <begin position="22"/>
        <end position="33"/>
    </location>
</feature>
<evidence type="ECO:0000313" key="8">
    <source>
        <dbReference type="EMBL" id="QYZ78205.1"/>
    </source>
</evidence>
<feature type="region of interest" description="Disordered" evidence="7">
    <location>
        <begin position="1"/>
        <end position="52"/>
    </location>
</feature>
<keyword evidence="5" id="KW-0051">Antiviral defense</keyword>
<dbReference type="GO" id="GO:0051607">
    <property type="term" value="P:defense response to virus"/>
    <property type="evidence" value="ECO:0007669"/>
    <property type="project" value="UniProtKB-KW"/>
</dbReference>
<accession>A0A8G1A0B3</accession>
<reference evidence="8" key="2">
    <citation type="submission" date="2019-03" db="EMBL/GenBank/DDBJ databases">
        <authorList>
            <person name="Chen S.-C."/>
            <person name="Wu S.-Y."/>
            <person name="Lai M.-C."/>
        </authorList>
    </citation>
    <scope>NUCLEOTIDE SEQUENCE</scope>
    <source>
        <strain evidence="8">ML15</strain>
    </source>
</reference>
<evidence type="ECO:0000256" key="4">
    <source>
        <dbReference type="ARBA" id="ARBA00022884"/>
    </source>
</evidence>
<dbReference type="Proteomes" id="UP000826709">
    <property type="component" value="Chromosome"/>
</dbReference>
<dbReference type="AlphaFoldDB" id="A0A8G1A0B3"/>
<gene>
    <name evidence="8" type="primary">csm2</name>
    <name evidence="8" type="ORF">E2N92_01540</name>
</gene>
<evidence type="ECO:0000256" key="3">
    <source>
        <dbReference type="ARBA" id="ARBA00016118"/>
    </source>
</evidence>
<dbReference type="EMBL" id="CP037968">
    <property type="protein sequence ID" value="QYZ78205.1"/>
    <property type="molecule type" value="Genomic_DNA"/>
</dbReference>
<dbReference type="CDD" id="cd09647">
    <property type="entry name" value="Csm2_III-A"/>
    <property type="match status" value="1"/>
</dbReference>
<comment type="function">
    <text evidence="1">This subunit may be involved in monitoring complementarity of crRNA and target RNA.</text>
</comment>
<dbReference type="Pfam" id="PF03750">
    <property type="entry name" value="Csm2_III-A"/>
    <property type="match status" value="1"/>
</dbReference>
<keyword evidence="4" id="KW-0694">RNA-binding</keyword>
<proteinExistence type="inferred from homology"/>
<dbReference type="InterPro" id="IPR010149">
    <property type="entry name" value="CRISPR-assoc_prot_Csm2_III-A"/>
</dbReference>